<keyword evidence="6" id="KW-0418">Kinase</keyword>
<dbReference type="Proteomes" id="UP000326924">
    <property type="component" value="Unassembled WGS sequence"/>
</dbReference>
<evidence type="ECO:0000256" key="5">
    <source>
        <dbReference type="ARBA" id="ARBA00022692"/>
    </source>
</evidence>
<keyword evidence="8 11" id="KW-1133">Transmembrane helix</keyword>
<feature type="transmembrane region" description="Helical" evidence="11">
    <location>
        <begin position="330"/>
        <end position="351"/>
    </location>
</feature>
<gene>
    <name evidence="12" type="ORF">FN846DRAFT_942169</name>
</gene>
<keyword evidence="13" id="KW-1185">Reference proteome</keyword>
<dbReference type="GO" id="GO:0005789">
    <property type="term" value="C:endoplasmic reticulum membrane"/>
    <property type="evidence" value="ECO:0007669"/>
    <property type="project" value="UniProtKB-SubCell"/>
</dbReference>
<feature type="compositionally biased region" description="Polar residues" evidence="10">
    <location>
        <begin position="50"/>
        <end position="69"/>
    </location>
</feature>
<evidence type="ECO:0000313" key="12">
    <source>
        <dbReference type="EMBL" id="KAA8909570.1"/>
    </source>
</evidence>
<feature type="transmembrane region" description="Helical" evidence="11">
    <location>
        <begin position="173"/>
        <end position="189"/>
    </location>
</feature>
<comment type="subcellular location">
    <subcellularLocation>
        <location evidence="1">Endoplasmic reticulum membrane</location>
        <topology evidence="1">Multi-pass membrane protein</topology>
    </subcellularLocation>
</comment>
<evidence type="ECO:0000256" key="10">
    <source>
        <dbReference type="SAM" id="MobiDB-lite"/>
    </source>
</evidence>
<evidence type="ECO:0000256" key="11">
    <source>
        <dbReference type="SAM" id="Phobius"/>
    </source>
</evidence>
<feature type="compositionally biased region" description="Basic residues" evidence="10">
    <location>
        <begin position="29"/>
        <end position="38"/>
    </location>
</feature>
<organism evidence="12 13">
    <name type="scientific">Sphaerosporella brunnea</name>
    <dbReference type="NCBI Taxonomy" id="1250544"/>
    <lineage>
        <taxon>Eukaryota</taxon>
        <taxon>Fungi</taxon>
        <taxon>Dikarya</taxon>
        <taxon>Ascomycota</taxon>
        <taxon>Pezizomycotina</taxon>
        <taxon>Pezizomycetes</taxon>
        <taxon>Pezizales</taxon>
        <taxon>Pyronemataceae</taxon>
        <taxon>Sphaerosporella</taxon>
    </lineage>
</organism>
<sequence>MTASPETLAVPNSEDRACSRSPSPVANRQHSRSPRPYRRTRELERPPPQHSSAYPSTPWLSTSPENFRVTTPHKCSYSESGTEADDELTRRLPAPRALKRISSEDEVWNRNGGDGKGRRWTLVRGKPKSSKRLGAALMRRGIEVGLAMVLVAVVLLGKERRALKEVFLRRKESACWLLAYLGVIVAYPMRVLLRDGSLQLPRSLDPSPLLYPCLFPVLIALSLTPANAGTNSANPFLLVNLILSLSNLPPVLTSSWDLHWLLSLSPLLPNQWDPGYSTINNALSLIAPINATLTSALTSILHPSLTASELRLLSSALINLLFHASSPQAVILRTLMWVGGIVVFVLCEDIIKWNVSLARVPIHRFKGAGHAIIGLSRFRKLAGLKNIPWTVSKQASDSEADIDIIKARPRPAKPRKGSYFATLTRKEAQVRQVAYAVFVYGVILSLVFLVLRPYIAKHALDGVDPFIWAASYIFCGQEWYQSLVDRMSPGIGYCITAGSTQAANTRLIIIGLWAAVLIVGLSFVGFFTPRFSVDTRRKVFHGMAIIMFLIPGLIDPPFTHLSLSLAVSIFLLVDLVRAGQLPPVSHYIARFLQPYVDGRDLRGPMVVSHVFLLVGTGIGWWFTLAGREQDGWDWDGRPELSFSSGVVCVGLGDAAASLIGRRFGRHKWGWKGGKSIEGSLAFTFAVVSGLGLARLWIGGQWSLSICTRLLLAGIWGALLEAVATGVNDNVVVPMGVWAVVRGLGL</sequence>
<protein>
    <recommendedName>
        <fullName evidence="3">dolichol kinase</fullName>
        <ecNumber evidence="3">2.7.1.108</ecNumber>
    </recommendedName>
</protein>
<dbReference type="EMBL" id="VXIS01000056">
    <property type="protein sequence ID" value="KAA8909570.1"/>
    <property type="molecule type" value="Genomic_DNA"/>
</dbReference>
<feature type="transmembrane region" description="Helical" evidence="11">
    <location>
        <begin position="209"/>
        <end position="229"/>
    </location>
</feature>
<reference evidence="12 13" key="1">
    <citation type="submission" date="2019-09" db="EMBL/GenBank/DDBJ databases">
        <title>Draft genome of the ectomycorrhizal ascomycete Sphaerosporella brunnea.</title>
        <authorList>
            <consortium name="DOE Joint Genome Institute"/>
            <person name="Benucci G.M."/>
            <person name="Marozzi G."/>
            <person name="Antonielli L."/>
            <person name="Sanchez S."/>
            <person name="Marco P."/>
            <person name="Wang X."/>
            <person name="Falini L.B."/>
            <person name="Barry K."/>
            <person name="Haridas S."/>
            <person name="Lipzen A."/>
            <person name="Labutti K."/>
            <person name="Grigoriev I.V."/>
            <person name="Murat C."/>
            <person name="Martin F."/>
            <person name="Albertini E."/>
            <person name="Donnini D."/>
            <person name="Bonito G."/>
        </authorList>
    </citation>
    <scope>NUCLEOTIDE SEQUENCE [LARGE SCALE GENOMIC DNA]</scope>
    <source>
        <strain evidence="12 13">Sb_GMNB300</strain>
    </source>
</reference>
<feature type="transmembrane region" description="Helical" evidence="11">
    <location>
        <begin position="680"/>
        <end position="697"/>
    </location>
</feature>
<evidence type="ECO:0000256" key="7">
    <source>
        <dbReference type="ARBA" id="ARBA00022824"/>
    </source>
</evidence>
<name>A0A5J5F0Y2_9PEZI</name>
<feature type="transmembrane region" description="Helical" evidence="11">
    <location>
        <begin position="236"/>
        <end position="256"/>
    </location>
</feature>
<evidence type="ECO:0000256" key="1">
    <source>
        <dbReference type="ARBA" id="ARBA00004477"/>
    </source>
</evidence>
<dbReference type="EC" id="2.7.1.108" evidence="3"/>
<dbReference type="PANTHER" id="PTHR13205">
    <property type="entry name" value="TRANSMEMBRANE PROTEIN 15-RELATED"/>
    <property type="match status" value="1"/>
</dbReference>
<comment type="caution">
    <text evidence="12">The sequence shown here is derived from an EMBL/GenBank/DDBJ whole genome shotgun (WGS) entry which is preliminary data.</text>
</comment>
<feature type="transmembrane region" description="Helical" evidence="11">
    <location>
        <begin position="507"/>
        <end position="527"/>
    </location>
</feature>
<dbReference type="InParanoid" id="A0A5J5F0Y2"/>
<dbReference type="InterPro" id="IPR032974">
    <property type="entry name" value="Polypren_kinase"/>
</dbReference>
<dbReference type="PANTHER" id="PTHR13205:SF15">
    <property type="entry name" value="DOLICHOL KINASE"/>
    <property type="match status" value="1"/>
</dbReference>
<evidence type="ECO:0000256" key="2">
    <source>
        <dbReference type="ARBA" id="ARBA00010794"/>
    </source>
</evidence>
<evidence type="ECO:0000256" key="6">
    <source>
        <dbReference type="ARBA" id="ARBA00022777"/>
    </source>
</evidence>
<dbReference type="OrthoDB" id="377083at2759"/>
<evidence type="ECO:0000256" key="9">
    <source>
        <dbReference type="ARBA" id="ARBA00023136"/>
    </source>
</evidence>
<evidence type="ECO:0000256" key="8">
    <source>
        <dbReference type="ARBA" id="ARBA00022989"/>
    </source>
</evidence>
<dbReference type="GO" id="GO:0043048">
    <property type="term" value="P:dolichyl monophosphate biosynthetic process"/>
    <property type="evidence" value="ECO:0007669"/>
    <property type="project" value="TreeGrafter"/>
</dbReference>
<comment type="similarity">
    <text evidence="2">Belongs to the polyprenol kinase family.</text>
</comment>
<feature type="transmembrane region" description="Helical" evidence="11">
    <location>
        <begin position="642"/>
        <end position="659"/>
    </location>
</feature>
<feature type="transmembrane region" description="Helical" evidence="11">
    <location>
        <begin position="539"/>
        <end position="554"/>
    </location>
</feature>
<keyword evidence="5 11" id="KW-0812">Transmembrane</keyword>
<dbReference type="GO" id="GO:0004168">
    <property type="term" value="F:dolichol kinase activity"/>
    <property type="evidence" value="ECO:0007669"/>
    <property type="project" value="UniProtKB-EC"/>
</dbReference>
<feature type="transmembrane region" description="Helical" evidence="11">
    <location>
        <begin position="601"/>
        <end position="622"/>
    </location>
</feature>
<proteinExistence type="inferred from homology"/>
<feature type="region of interest" description="Disordered" evidence="10">
    <location>
        <begin position="1"/>
        <end position="88"/>
    </location>
</feature>
<keyword evidence="7" id="KW-0256">Endoplasmic reticulum</keyword>
<keyword evidence="9 11" id="KW-0472">Membrane</keyword>
<feature type="transmembrane region" description="Helical" evidence="11">
    <location>
        <begin position="137"/>
        <end position="157"/>
    </location>
</feature>
<keyword evidence="4" id="KW-0808">Transferase</keyword>
<accession>A0A5J5F0Y2</accession>
<feature type="transmembrane region" description="Helical" evidence="11">
    <location>
        <begin position="433"/>
        <end position="455"/>
    </location>
</feature>
<evidence type="ECO:0000256" key="3">
    <source>
        <dbReference type="ARBA" id="ARBA00012132"/>
    </source>
</evidence>
<dbReference type="AlphaFoldDB" id="A0A5J5F0Y2"/>
<evidence type="ECO:0000313" key="13">
    <source>
        <dbReference type="Proteomes" id="UP000326924"/>
    </source>
</evidence>
<evidence type="ECO:0000256" key="4">
    <source>
        <dbReference type="ARBA" id="ARBA00022679"/>
    </source>
</evidence>